<keyword evidence="1" id="KW-0223">Dioxygenase</keyword>
<protein>
    <submittedName>
        <fullName evidence="1">Fe2OG dioxygenase domain-containing protein</fullName>
    </submittedName>
</protein>
<sequence length="195" mass="22072">MDPLRNDPQSVPERYIQDQKDRPLDTEFYPASLKLPVMDFSLASGDEDEQRKLDSACKESGFFQAAVAAFCELHLDEKMKYASGSYSLQIEARLQTEALASHNTRFQGCSSTILGRIQRVAEEVLARLSLLMGMDKDGLKMLHREMKQAVRMNYYPTCSRPDLVHGVSPHSDACTITFLLLDDEITALQIKHKDK</sequence>
<keyword evidence="2" id="KW-1185">Reference proteome</keyword>
<evidence type="ECO:0000313" key="1">
    <source>
        <dbReference type="EMBL" id="KAH9766908.1"/>
    </source>
</evidence>
<evidence type="ECO:0000313" key="2">
    <source>
        <dbReference type="Proteomes" id="UP000829398"/>
    </source>
</evidence>
<proteinExistence type="predicted"/>
<comment type="caution">
    <text evidence="1">The sequence shown here is derived from an EMBL/GenBank/DDBJ whole genome shotgun (WGS) entry which is preliminary data.</text>
</comment>
<organism evidence="1 2">
    <name type="scientific">Citrus sinensis</name>
    <name type="common">Sweet orange</name>
    <name type="synonym">Citrus aurantium var. sinensis</name>
    <dbReference type="NCBI Taxonomy" id="2711"/>
    <lineage>
        <taxon>Eukaryota</taxon>
        <taxon>Viridiplantae</taxon>
        <taxon>Streptophyta</taxon>
        <taxon>Embryophyta</taxon>
        <taxon>Tracheophyta</taxon>
        <taxon>Spermatophyta</taxon>
        <taxon>Magnoliopsida</taxon>
        <taxon>eudicotyledons</taxon>
        <taxon>Gunneridae</taxon>
        <taxon>Pentapetalae</taxon>
        <taxon>rosids</taxon>
        <taxon>malvids</taxon>
        <taxon>Sapindales</taxon>
        <taxon>Rutaceae</taxon>
        <taxon>Aurantioideae</taxon>
        <taxon>Citrus</taxon>
    </lineage>
</organism>
<reference evidence="2" key="1">
    <citation type="journal article" date="2023" name="Hortic. Res.">
        <title>A chromosome-level phased genome enabling allele-level studies in sweet orange: a case study on citrus Huanglongbing tolerance.</title>
        <authorList>
            <person name="Wu B."/>
            <person name="Yu Q."/>
            <person name="Deng Z."/>
            <person name="Duan Y."/>
            <person name="Luo F."/>
            <person name="Gmitter F. Jr."/>
        </authorList>
    </citation>
    <scope>NUCLEOTIDE SEQUENCE [LARGE SCALE GENOMIC DNA]</scope>
    <source>
        <strain evidence="2">cv. Valencia</strain>
    </source>
</reference>
<gene>
    <name evidence="1" type="ORF">KPL71_011094</name>
</gene>
<accession>A0ACB8L0D8</accession>
<dbReference type="Proteomes" id="UP000829398">
    <property type="component" value="Chromosome 4"/>
</dbReference>
<keyword evidence="1" id="KW-0560">Oxidoreductase</keyword>
<dbReference type="EMBL" id="CM039173">
    <property type="protein sequence ID" value="KAH9766908.1"/>
    <property type="molecule type" value="Genomic_DNA"/>
</dbReference>
<name>A0ACB8L0D8_CITSI</name>